<protein>
    <recommendedName>
        <fullName evidence="4">Methyl-accepting chemotaxis protein</fullName>
    </recommendedName>
</protein>
<name>A0ABQ1EPA0_9BACL</name>
<keyword evidence="3" id="KW-1185">Reference proteome</keyword>
<comment type="caution">
    <text evidence="2">The sequence shown here is derived from an EMBL/GenBank/DDBJ whole genome shotgun (WGS) entry which is preliminary data.</text>
</comment>
<feature type="transmembrane region" description="Helical" evidence="1">
    <location>
        <begin position="97"/>
        <end position="115"/>
    </location>
</feature>
<dbReference type="RefSeq" id="WP_189012483.1">
    <property type="nucleotide sequence ID" value="NZ_BMHE01000012.1"/>
</dbReference>
<evidence type="ECO:0000313" key="2">
    <source>
        <dbReference type="EMBL" id="GFZ80983.1"/>
    </source>
</evidence>
<evidence type="ECO:0000256" key="1">
    <source>
        <dbReference type="SAM" id="Phobius"/>
    </source>
</evidence>
<keyword evidence="1" id="KW-0472">Membrane</keyword>
<evidence type="ECO:0008006" key="4">
    <source>
        <dbReference type="Google" id="ProtNLM"/>
    </source>
</evidence>
<accession>A0ABQ1EPA0</accession>
<reference evidence="3" key="1">
    <citation type="journal article" date="2019" name="Int. J. Syst. Evol. Microbiol.">
        <title>The Global Catalogue of Microorganisms (GCM) 10K type strain sequencing project: providing services to taxonomists for standard genome sequencing and annotation.</title>
        <authorList>
            <consortium name="The Broad Institute Genomics Platform"/>
            <consortium name="The Broad Institute Genome Sequencing Center for Infectious Disease"/>
            <person name="Wu L."/>
            <person name="Ma J."/>
        </authorList>
    </citation>
    <scope>NUCLEOTIDE SEQUENCE [LARGE SCALE GENOMIC DNA]</scope>
    <source>
        <strain evidence="3">CGMCC 1.15043</strain>
    </source>
</reference>
<keyword evidence="1" id="KW-0812">Transmembrane</keyword>
<dbReference type="EMBL" id="BMHE01000012">
    <property type="protein sequence ID" value="GFZ80983.1"/>
    <property type="molecule type" value="Genomic_DNA"/>
</dbReference>
<organism evidence="2 3">
    <name type="scientific">Paenibacillus marchantiophytorum</name>
    <dbReference type="NCBI Taxonomy" id="1619310"/>
    <lineage>
        <taxon>Bacteria</taxon>
        <taxon>Bacillati</taxon>
        <taxon>Bacillota</taxon>
        <taxon>Bacilli</taxon>
        <taxon>Bacillales</taxon>
        <taxon>Paenibacillaceae</taxon>
        <taxon>Paenibacillus</taxon>
    </lineage>
</organism>
<dbReference type="Proteomes" id="UP000615455">
    <property type="component" value="Unassembled WGS sequence"/>
</dbReference>
<sequence>MVDRVAASARTDEEGQWVGEIKKQSRLYVAMFDKVVAIYNNQNNYTAQQLKAEYKKVDDETDEAKNSIYALTDKLIISYDKSNVAAENQLNNSMSQLVLTLLISSIAVVIIGLVLNRSSKCCESSRLWRLRHKLFAMEAIDGSVVELTETASALQRVVQQFKI</sequence>
<evidence type="ECO:0000313" key="3">
    <source>
        <dbReference type="Proteomes" id="UP000615455"/>
    </source>
</evidence>
<gene>
    <name evidence="2" type="ORF">GCM10008018_28090</name>
</gene>
<keyword evidence="1" id="KW-1133">Transmembrane helix</keyword>
<proteinExistence type="predicted"/>